<keyword evidence="1" id="KW-1133">Transmembrane helix</keyword>
<name>A0A3S2X7R6_9BACI</name>
<keyword evidence="1" id="KW-0812">Transmembrane</keyword>
<sequence>MYGLGLSFGLKMLLLIVSFLLIIFLFNYIMSKTLKADRRKLFSDFHINEKHKMIDWTLRIITIFCLLLIFPINMDETKSFWILQPWIILSLFLFVSEIVRAVMERKYAENPNAYKLTLSQLIFVIIMAFTLFKTDFWGLL</sequence>
<accession>A0A3S2X7R6</accession>
<gene>
    <name evidence="2" type="ORF">EM808_16145</name>
</gene>
<feature type="transmembrane region" description="Helical" evidence="1">
    <location>
        <begin position="56"/>
        <end position="74"/>
    </location>
</feature>
<feature type="transmembrane region" description="Helical" evidence="1">
    <location>
        <begin position="80"/>
        <end position="102"/>
    </location>
</feature>
<keyword evidence="3" id="KW-1185">Reference proteome</keyword>
<dbReference type="RefSeq" id="WP_127739246.1">
    <property type="nucleotide sequence ID" value="NZ_CP196003.1"/>
</dbReference>
<dbReference type="Proteomes" id="UP000288024">
    <property type="component" value="Unassembled WGS sequence"/>
</dbReference>
<comment type="caution">
    <text evidence="2">The sequence shown here is derived from an EMBL/GenBank/DDBJ whole genome shotgun (WGS) entry which is preliminary data.</text>
</comment>
<organism evidence="2 3">
    <name type="scientific">Niallia taxi</name>
    <dbReference type="NCBI Taxonomy" id="2499688"/>
    <lineage>
        <taxon>Bacteria</taxon>
        <taxon>Bacillati</taxon>
        <taxon>Bacillota</taxon>
        <taxon>Bacilli</taxon>
        <taxon>Bacillales</taxon>
        <taxon>Bacillaceae</taxon>
        <taxon>Niallia</taxon>
    </lineage>
</organism>
<dbReference type="AlphaFoldDB" id="A0A3S2X7R6"/>
<feature type="transmembrane region" description="Helical" evidence="1">
    <location>
        <begin position="12"/>
        <end position="30"/>
    </location>
</feature>
<evidence type="ECO:0000256" key="1">
    <source>
        <dbReference type="SAM" id="Phobius"/>
    </source>
</evidence>
<dbReference type="InterPro" id="IPR025441">
    <property type="entry name" value="DUF4181"/>
</dbReference>
<keyword evidence="1" id="KW-0472">Membrane</keyword>
<proteinExistence type="predicted"/>
<reference evidence="2 3" key="1">
    <citation type="submission" date="2019-01" db="EMBL/GenBank/DDBJ databases">
        <title>Bacillus sp. M5HDSG1-1, whole genome shotgun sequence.</title>
        <authorList>
            <person name="Tuo L."/>
        </authorList>
    </citation>
    <scope>NUCLEOTIDE SEQUENCE [LARGE SCALE GENOMIC DNA]</scope>
    <source>
        <strain evidence="2 3">M5HDSG1-1</strain>
    </source>
</reference>
<dbReference type="Pfam" id="PF13789">
    <property type="entry name" value="DUF4181"/>
    <property type="match status" value="1"/>
</dbReference>
<evidence type="ECO:0000313" key="3">
    <source>
        <dbReference type="Proteomes" id="UP000288024"/>
    </source>
</evidence>
<evidence type="ECO:0000313" key="2">
    <source>
        <dbReference type="EMBL" id="RVT60774.1"/>
    </source>
</evidence>
<feature type="transmembrane region" description="Helical" evidence="1">
    <location>
        <begin position="114"/>
        <end position="132"/>
    </location>
</feature>
<protein>
    <submittedName>
        <fullName evidence="2">DUF4181 domain-containing protein</fullName>
    </submittedName>
</protein>
<dbReference type="EMBL" id="RZTZ01000006">
    <property type="protein sequence ID" value="RVT60774.1"/>
    <property type="molecule type" value="Genomic_DNA"/>
</dbReference>